<reference evidence="1 2" key="1">
    <citation type="submission" date="2018-03" db="EMBL/GenBank/DDBJ databases">
        <title>Whole genome sequencing of Histamine producing bacteria.</title>
        <authorList>
            <person name="Butler K."/>
        </authorList>
    </citation>
    <scope>NUCLEOTIDE SEQUENCE [LARGE SCALE GENOMIC DNA]</scope>
    <source>
        <strain evidence="1 2">DSM 23343</strain>
    </source>
</reference>
<comment type="caution">
    <text evidence="1">The sequence shown here is derived from an EMBL/GenBank/DDBJ whole genome shotgun (WGS) entry which is preliminary data.</text>
</comment>
<accession>A0A2T3HWH1</accession>
<dbReference type="OrthoDB" id="6125299at2"/>
<dbReference type="InterPro" id="IPR011010">
    <property type="entry name" value="DNA_brk_join_enz"/>
</dbReference>
<proteinExistence type="predicted"/>
<dbReference type="EMBL" id="PYLY01000025">
    <property type="protein sequence ID" value="PSU03218.1"/>
    <property type="molecule type" value="Genomic_DNA"/>
</dbReference>
<protein>
    <submittedName>
        <fullName evidence="1">Integrase</fullName>
    </submittedName>
</protein>
<evidence type="ECO:0000313" key="2">
    <source>
        <dbReference type="Proteomes" id="UP000241858"/>
    </source>
</evidence>
<organism evidence="1 2">
    <name type="scientific">Photobacterium aquimaris</name>
    <dbReference type="NCBI Taxonomy" id="512643"/>
    <lineage>
        <taxon>Bacteria</taxon>
        <taxon>Pseudomonadati</taxon>
        <taxon>Pseudomonadota</taxon>
        <taxon>Gammaproteobacteria</taxon>
        <taxon>Vibrionales</taxon>
        <taxon>Vibrionaceae</taxon>
        <taxon>Photobacterium</taxon>
    </lineage>
</organism>
<dbReference type="SUPFAM" id="SSF56349">
    <property type="entry name" value="DNA breaking-rejoining enzymes"/>
    <property type="match status" value="1"/>
</dbReference>
<dbReference type="GO" id="GO:0003677">
    <property type="term" value="F:DNA binding"/>
    <property type="evidence" value="ECO:0007669"/>
    <property type="project" value="InterPro"/>
</dbReference>
<dbReference type="Proteomes" id="UP000241858">
    <property type="component" value="Unassembled WGS sequence"/>
</dbReference>
<evidence type="ECO:0000313" key="1">
    <source>
        <dbReference type="EMBL" id="PSU03218.1"/>
    </source>
</evidence>
<gene>
    <name evidence="1" type="ORF">C0W81_12460</name>
</gene>
<name>A0A2T3HWH1_9GAMM</name>
<sequence>MEVNKSEIESYFKEKNINRFFKALFPFDKEYNAAIANEVLRLCSLLSTQYIQHFKEEVLLTLEAKKNIIETPPESILVLEHITQKKQLGVHFIPAFICSTLLRTSYNKHKFDQYKALALLVITRLSYIGEHDAKIKSLCDEIRLFSLGKRETLAGFLPDIGRYNFSELVKLFNSLVDKSSPTSTIGPIRNQLEHYNRPLKASHDFSRGYHRYISTQRFRQAGSLTIKPKEVLNDEGDQAIEISQLHFGPKHSESWQNEDSADNDSRSINIVTSTNNTSKSEALAAIQARTIFAQIKKKAMHLPCDIYATTELELTTLLEACVNNIIINQETDISKLLLLMLLTGSNDDQVKRFKPYRNDRKHIIGILRKHTLPSHSIRDELKCLTQPVENSICLPLPNTISSGLSSFKFKNIDKTSLKNFLQAINNSKGTHLTLTKISGYLHYHFSQLQIDPVITHIISGTDIKVLPALYYTQLPLSTLLNHYQQYLEHLALLINTELLSINPTDKEYLIGTTLHFDDKKLTLLFRALKKQIQKYQEKTAKQFSEQAHNDITVITQLVLMLATGYRPVSGWFGKRVDFHLPTKSYWIADKASSIGDNSRCIILPSIAINYLQDYIDYLRQAIIYHENQSPEIYDRYNDCLNNQAHFFFFRQENKILEVLPSNYTHIIDSTFPMQPNWARHHIRSLLFKHNIAPELISAWIGHQDMAKPAFNAFSQLSRKQLQQISEIINQHLIEIGLGD</sequence>
<dbReference type="AlphaFoldDB" id="A0A2T3HWH1"/>